<protein>
    <submittedName>
        <fullName evidence="2">Chromosomal replication initiator DnaA</fullName>
    </submittedName>
</protein>
<dbReference type="Gene3D" id="1.10.8.60">
    <property type="match status" value="1"/>
</dbReference>
<comment type="caution">
    <text evidence="2">The sequence shown here is derived from an EMBL/GenBank/DDBJ whole genome shotgun (WGS) entry which is preliminary data.</text>
</comment>
<dbReference type="RefSeq" id="WP_109272471.1">
    <property type="nucleotide sequence ID" value="NZ_QFFF01000002.1"/>
</dbReference>
<dbReference type="Pfam" id="PF22688">
    <property type="entry name" value="Hda_lid"/>
    <property type="match status" value="1"/>
</dbReference>
<feature type="domain" description="Hda lid" evidence="1">
    <location>
        <begin position="142"/>
        <end position="193"/>
    </location>
</feature>
<keyword evidence="3" id="KW-1185">Reference proteome</keyword>
<dbReference type="EMBL" id="QFFF01000002">
    <property type="protein sequence ID" value="PWG01410.1"/>
    <property type="molecule type" value="Genomic_DNA"/>
</dbReference>
<gene>
    <name evidence="2" type="ORF">DF286_13605</name>
</gene>
<evidence type="ECO:0000259" key="1">
    <source>
        <dbReference type="Pfam" id="PF22688"/>
    </source>
</evidence>
<dbReference type="Gene3D" id="3.40.50.300">
    <property type="entry name" value="P-loop containing nucleotide triphosphate hydrolases"/>
    <property type="match status" value="1"/>
</dbReference>
<dbReference type="InterPro" id="IPR027417">
    <property type="entry name" value="P-loop_NTPase"/>
</dbReference>
<organism evidence="2 3">
    <name type="scientific">Allosphingosinicella humi</name>
    <dbReference type="NCBI Taxonomy" id="2068657"/>
    <lineage>
        <taxon>Bacteria</taxon>
        <taxon>Pseudomonadati</taxon>
        <taxon>Pseudomonadota</taxon>
        <taxon>Alphaproteobacteria</taxon>
        <taxon>Sphingomonadales</taxon>
        <taxon>Sphingomonadaceae</taxon>
        <taxon>Allosphingosinicella</taxon>
    </lineage>
</organism>
<dbReference type="InterPro" id="IPR055199">
    <property type="entry name" value="Hda_lid"/>
</dbReference>
<dbReference type="AlphaFoldDB" id="A0A2U2IZA1"/>
<evidence type="ECO:0000313" key="2">
    <source>
        <dbReference type="EMBL" id="PWG01410.1"/>
    </source>
</evidence>
<dbReference type="Proteomes" id="UP000245916">
    <property type="component" value="Unassembled WGS sequence"/>
</dbReference>
<reference evidence="2 3" key="1">
    <citation type="submission" date="2018-05" db="EMBL/GenBank/DDBJ databases">
        <title>Genome of Sphingosinicella humi QZX222.</title>
        <authorList>
            <person name="Qiao Z."/>
            <person name="Wang G."/>
        </authorList>
    </citation>
    <scope>NUCLEOTIDE SEQUENCE [LARGE SCALE GENOMIC DNA]</scope>
    <source>
        <strain evidence="2 3">QZX222</strain>
    </source>
</reference>
<accession>A0A2U2IZA1</accession>
<sequence length="206" mass="23399">MAQIALPLDWPVADRDEDFLVSDANRAAFDHFKRWSLWPVMATILTGPRKSGRSLLGRIFVRKTGGRLFDDAEDHEEESLFHAWNEAQERRKPLLVIADAPPPAWEIKLPDLKSRLAATPHVHIEEPDDALLGDLIVKLLADRGVAAPPELPEYLIPRIERSYVAVQRVVESLDRVMLLQHRRMTVPMARRALVESGLIKRAKSRA</sequence>
<dbReference type="OrthoDB" id="7390113at2"/>
<dbReference type="SUPFAM" id="SSF52540">
    <property type="entry name" value="P-loop containing nucleoside triphosphate hydrolases"/>
    <property type="match status" value="1"/>
</dbReference>
<name>A0A2U2IZA1_9SPHN</name>
<proteinExistence type="predicted"/>
<evidence type="ECO:0000313" key="3">
    <source>
        <dbReference type="Proteomes" id="UP000245916"/>
    </source>
</evidence>